<dbReference type="OrthoDB" id="975269at2"/>
<sequence length="329" mass="37210">MLTSQWIICRVRMANNTAGLRIGAFLLLLLAGPVVHAQFDSTFVETFTSRTRVNGGLRYRDNSASFLVGEQETLNLSNRGLALRLGGRYKWIGYTFSIPVSDLGTDSEFGNAQSLGLNLQFYRDKFYLNANARRTTGFEQQRLNEEITFREDIRFTNVLVFGFRVLNSKHFSLGSSFRQHSRQLKSTGSLLLGGAINRQVLLTDSLTLPFNQMGEVVIDRYAQTKVTAGLGYAHTFIFARSFFFTPLAVAGPEIRFITYDPLAADREIERNRVSIRVRGRIAFGYNGRHNYTAVTAAYLPSIDNTENLDTRVFETRIELTIGHRFNVPD</sequence>
<accession>A0A4S4NQM2</accession>
<dbReference type="EMBL" id="SRSF01000001">
    <property type="protein sequence ID" value="THH41477.1"/>
    <property type="molecule type" value="Genomic_DNA"/>
</dbReference>
<protein>
    <submittedName>
        <fullName evidence="1">DUF4421 domain-containing protein</fullName>
    </submittedName>
</protein>
<evidence type="ECO:0000313" key="2">
    <source>
        <dbReference type="Proteomes" id="UP000308528"/>
    </source>
</evidence>
<proteinExistence type="predicted"/>
<reference evidence="1 2" key="1">
    <citation type="submission" date="2019-04" db="EMBL/GenBank/DDBJ databases">
        <title>Lewinella litorea sp. nov., isolated from a marine sand.</title>
        <authorList>
            <person name="Yoon J.-H."/>
        </authorList>
    </citation>
    <scope>NUCLEOTIDE SEQUENCE [LARGE SCALE GENOMIC DNA]</scope>
    <source>
        <strain evidence="1 2">HSMS-39</strain>
    </source>
</reference>
<comment type="caution">
    <text evidence="1">The sequence shown here is derived from an EMBL/GenBank/DDBJ whole genome shotgun (WGS) entry which is preliminary data.</text>
</comment>
<gene>
    <name evidence="1" type="ORF">E4021_02450</name>
</gene>
<dbReference type="InterPro" id="IPR025535">
    <property type="entry name" value="DUF4421"/>
</dbReference>
<dbReference type="Proteomes" id="UP000308528">
    <property type="component" value="Unassembled WGS sequence"/>
</dbReference>
<dbReference type="Pfam" id="PF14391">
    <property type="entry name" value="DUF4421"/>
    <property type="match status" value="1"/>
</dbReference>
<name>A0A4S4NQM2_9BACT</name>
<keyword evidence="2" id="KW-1185">Reference proteome</keyword>
<organism evidence="1 2">
    <name type="scientific">Neolewinella litorea</name>
    <dbReference type="NCBI Taxonomy" id="2562452"/>
    <lineage>
        <taxon>Bacteria</taxon>
        <taxon>Pseudomonadati</taxon>
        <taxon>Bacteroidota</taxon>
        <taxon>Saprospiria</taxon>
        <taxon>Saprospirales</taxon>
        <taxon>Lewinellaceae</taxon>
        <taxon>Neolewinella</taxon>
    </lineage>
</organism>
<dbReference type="AlphaFoldDB" id="A0A4S4NQM2"/>
<evidence type="ECO:0000313" key="1">
    <source>
        <dbReference type="EMBL" id="THH41477.1"/>
    </source>
</evidence>